<dbReference type="RefSeq" id="WP_322937061.1">
    <property type="nucleotide sequence ID" value="NZ_CP141059.1"/>
</dbReference>
<dbReference type="Proteomes" id="UP001327225">
    <property type="component" value="Chromosome"/>
</dbReference>
<feature type="transmembrane region" description="Helical" evidence="1">
    <location>
        <begin position="16"/>
        <end position="38"/>
    </location>
</feature>
<keyword evidence="1" id="KW-0812">Transmembrane</keyword>
<name>A0ABZ0ZP65_9ACTN</name>
<evidence type="ECO:0000256" key="1">
    <source>
        <dbReference type="SAM" id="Phobius"/>
    </source>
</evidence>
<sequence>MTVAIHEKPLFSGSSAYRLGLAVGLGTVLFLIWLLAAVGVMAESGYRGDLAYAGVLMSTLGGVVVSRLRPGSLADTTLATAVAIVGVTVLALIGGVHERPATSVAELLGLNAIFATGFAVSGLLFRRAAAPTPGG</sequence>
<evidence type="ECO:0000313" key="3">
    <source>
        <dbReference type="Proteomes" id="UP001327225"/>
    </source>
</evidence>
<proteinExistence type="predicted"/>
<evidence type="ECO:0000313" key="2">
    <source>
        <dbReference type="EMBL" id="WQQ25860.1"/>
    </source>
</evidence>
<feature type="transmembrane region" description="Helical" evidence="1">
    <location>
        <begin position="108"/>
        <end position="125"/>
    </location>
</feature>
<protein>
    <submittedName>
        <fullName evidence="2">Uncharacterized protein</fullName>
    </submittedName>
</protein>
<keyword evidence="1" id="KW-1133">Transmembrane helix</keyword>
<dbReference type="EMBL" id="CP141059">
    <property type="protein sequence ID" value="WQQ25860.1"/>
    <property type="molecule type" value="Genomic_DNA"/>
</dbReference>
<reference evidence="3" key="1">
    <citation type="submission" date="2023-12" db="EMBL/GenBank/DDBJ databases">
        <title>Novel species in genus Nocardioides.</title>
        <authorList>
            <person name="Zhou H."/>
        </authorList>
    </citation>
    <scope>NUCLEOTIDE SEQUENCE [LARGE SCALE GENOMIC DNA]</scope>
    <source>
        <strain evidence="3">HM61</strain>
    </source>
</reference>
<feature type="transmembrane region" description="Helical" evidence="1">
    <location>
        <begin position="50"/>
        <end position="66"/>
    </location>
</feature>
<organism evidence="2 3">
    <name type="scientific">Nocardioides bizhenqiangii</name>
    <dbReference type="NCBI Taxonomy" id="3095076"/>
    <lineage>
        <taxon>Bacteria</taxon>
        <taxon>Bacillati</taxon>
        <taxon>Actinomycetota</taxon>
        <taxon>Actinomycetes</taxon>
        <taxon>Propionibacteriales</taxon>
        <taxon>Nocardioidaceae</taxon>
        <taxon>Nocardioides</taxon>
    </lineage>
</organism>
<feature type="transmembrane region" description="Helical" evidence="1">
    <location>
        <begin position="78"/>
        <end position="96"/>
    </location>
</feature>
<gene>
    <name evidence="2" type="ORF">SHK19_18070</name>
</gene>
<keyword evidence="1" id="KW-0472">Membrane</keyword>
<accession>A0ABZ0ZP65</accession>
<keyword evidence="3" id="KW-1185">Reference proteome</keyword>